<dbReference type="EC" id="6.1.1.7" evidence="12"/>
<comment type="subcellular location">
    <subcellularLocation>
        <location evidence="12">Mitochondrion</location>
    </subcellularLocation>
    <subcellularLocation>
        <location evidence="12">Cytoplasm</location>
    </subcellularLocation>
</comment>
<dbReference type="PRINTS" id="PR00980">
    <property type="entry name" value="TRNASYNTHALA"/>
</dbReference>
<keyword evidence="6 12" id="KW-0862">Zinc</keyword>
<comment type="similarity">
    <text evidence="1">Belongs to the class-II aminoacyl-tRNA synthetase family. Alax-L subfamily.</text>
</comment>
<dbReference type="InterPro" id="IPR003156">
    <property type="entry name" value="DHHA1_dom"/>
</dbReference>
<dbReference type="InterPro" id="IPR018164">
    <property type="entry name" value="Ala-tRNA-synth_IIc_N"/>
</dbReference>
<dbReference type="SUPFAM" id="SSF50447">
    <property type="entry name" value="Translation proteins"/>
    <property type="match status" value="1"/>
</dbReference>
<keyword evidence="2 12" id="KW-0820">tRNA-binding</keyword>
<evidence type="ECO:0000256" key="3">
    <source>
        <dbReference type="ARBA" id="ARBA00022598"/>
    </source>
</evidence>
<protein>
    <recommendedName>
        <fullName evidence="12">Alanine--tRNA ligase</fullName>
        <ecNumber evidence="12">6.1.1.7</ecNumber>
    </recommendedName>
    <alternativeName>
        <fullName evidence="12">Alanyl-tRNA synthetase</fullName>
        <shortName evidence="12">AlaRS</shortName>
    </alternativeName>
</protein>
<evidence type="ECO:0000256" key="12">
    <source>
        <dbReference type="HAMAP-Rule" id="MF_03133"/>
    </source>
</evidence>
<dbReference type="GO" id="GO:0005739">
    <property type="term" value="C:mitochondrion"/>
    <property type="evidence" value="ECO:0007669"/>
    <property type="project" value="UniProtKB-SubCell"/>
</dbReference>
<comment type="function">
    <text evidence="12">Catalyzes the attachment of alanine to tRNA(Ala) in a two-step reaction: alanine is first activated by ATP to form Ala-AMP and then transferred to the acceptor end of tRNA(Ala). Also edits incorrectly charged tRNA(Ala) via its editing domain.</text>
</comment>
<evidence type="ECO:0000256" key="1">
    <source>
        <dbReference type="ARBA" id="ARBA00008429"/>
    </source>
</evidence>
<dbReference type="Pfam" id="PF02272">
    <property type="entry name" value="DHHA1"/>
    <property type="match status" value="1"/>
</dbReference>
<evidence type="ECO:0000313" key="14">
    <source>
        <dbReference type="EMBL" id="CAE0673318.1"/>
    </source>
</evidence>
<dbReference type="InterPro" id="IPR045864">
    <property type="entry name" value="aa-tRNA-synth_II/BPL/LPL"/>
</dbReference>
<sequence>MSECKWTAKKVRQTFIDYFEKKKGHTHWPTSAVVPYDDPTLLFTNAGMNQYKAIFLGQADPKTDLGKLKRAANSQKCIRAGGKHNDLEDVGKDVYHHTFFEMLGNWSFGDYFKEEAIAMAWELLTEVYKIDKDRLYATYFGGNKDQGLDSDEEAKNIWLKYLPAERVLPYGMKDNFWEMGNQGPCGPCTEIHYDRIGNRFVPERVNADHPDVVEIWNLVFIQYNREPDSSLRSLPAKSVDTGMGFERLTSVLQDVDSNYDTDIFKGIFDAIQKECGCGPYTKKVGEEDKDFTDMAYRVVADHIRTLTFAITDGAAPGSNGRDYVLRRVCRRAVRYGKEKLGAPSMFFNKLVPAVVEGFGDAFPELKKDPQRVQDIIATEEKIFTKTLANGIEQFRKDTAKLKKGDTIPGDVCARLMTTFGFPIDLTELMGEEKGLLVDKKGFETEMQKHQEISKQGGSSKGHELKLEAEQVALIKKMGVSVTDDSSKYDWDSTGTGPKVAASIKAIYFGKADFSQDAKEGKICGLILDKTSFYAIAGGQVWDVGHIETPSGKFEVTEVTVAAGYVLHVGTVRSGTIAVGETCLAEVDYERRALIAKNHTATHIMNFALRDVLKRDVDQKGSEVVPEKLRFDFNGSKPLTLEEIEGVEKVVQSQIKQELPVHRRPTAIADAKKINGLRAVFGEKYPDPVTVVTVGPSMEDILANPSDDKWTSYSIEFCGGTHIANAKEISNFVIVEEGSVQAGSRRIVAYTNDIADAAVALGNKLEAEAKKLTSLKDLPALSKAIIELNERIKGADITYSSRKRLRSMYDGLVSEKKKLQSGAAKAAKGAAVDEAKKFAEDAKASGAKFVVAVLSAAGKAKIMSKAIQAFHKVAPDTAFLCISEAKGKAAAIASIPKGMETALNASKWVGDTLKTCGGKGGGKPNYAQGAAKGVTMEQIDAAVKFAKDFASKAL</sequence>
<dbReference type="Pfam" id="PF01411">
    <property type="entry name" value="tRNA-synt_2c"/>
    <property type="match status" value="1"/>
</dbReference>
<dbReference type="InterPro" id="IPR023033">
    <property type="entry name" value="Ala_tRNA_ligase_euk/bac"/>
</dbReference>
<keyword evidence="5 12" id="KW-0547">Nucleotide-binding</keyword>
<feature type="binding site" evidence="12">
    <location>
        <position position="598"/>
    </location>
    <ligand>
        <name>Zn(2+)</name>
        <dbReference type="ChEBI" id="CHEBI:29105"/>
    </ligand>
</feature>
<evidence type="ECO:0000256" key="5">
    <source>
        <dbReference type="ARBA" id="ARBA00022741"/>
    </source>
</evidence>
<dbReference type="InterPro" id="IPR050058">
    <property type="entry name" value="Ala-tRNA_ligase"/>
</dbReference>
<gene>
    <name evidence="14" type="ORF">LGLO00237_LOCUS25022</name>
</gene>
<evidence type="ECO:0000256" key="8">
    <source>
        <dbReference type="ARBA" id="ARBA00022884"/>
    </source>
</evidence>
<comment type="catalytic activity">
    <reaction evidence="11 12">
        <text>tRNA(Ala) + L-alanine + ATP = L-alanyl-tRNA(Ala) + AMP + diphosphate</text>
        <dbReference type="Rhea" id="RHEA:12540"/>
        <dbReference type="Rhea" id="RHEA-COMP:9657"/>
        <dbReference type="Rhea" id="RHEA-COMP:9923"/>
        <dbReference type="ChEBI" id="CHEBI:30616"/>
        <dbReference type="ChEBI" id="CHEBI:33019"/>
        <dbReference type="ChEBI" id="CHEBI:57972"/>
        <dbReference type="ChEBI" id="CHEBI:78442"/>
        <dbReference type="ChEBI" id="CHEBI:78497"/>
        <dbReference type="ChEBI" id="CHEBI:456215"/>
        <dbReference type="EC" id="6.1.1.7"/>
    </reaction>
</comment>
<dbReference type="FunFam" id="3.30.930.10:FF:000011">
    <property type="entry name" value="Alanine--tRNA ligase, cytoplasmic"/>
    <property type="match status" value="1"/>
</dbReference>
<accession>A0A7S4DVX8</accession>
<dbReference type="FunFam" id="3.30.980.10:FF:000004">
    <property type="entry name" value="Alanine--tRNA ligase, cytoplasmic"/>
    <property type="match status" value="1"/>
</dbReference>
<dbReference type="InterPro" id="IPR009000">
    <property type="entry name" value="Transl_B-barrel_sf"/>
</dbReference>
<comment type="cofactor">
    <cofactor evidence="12">
        <name>Zn(2+)</name>
        <dbReference type="ChEBI" id="CHEBI:29105"/>
    </cofactor>
    <text evidence="12">Binds 1 zinc ion per subunit.</text>
</comment>
<dbReference type="Gene3D" id="2.40.30.130">
    <property type="match status" value="1"/>
</dbReference>
<comment type="domain">
    <text evidence="12">Consists of three domains; the N-terminal catalytic domain, the editing domain and the C-terminal C-Ala domain. The editing domain removes incorrectly charged amino acids, while the C-Ala domain, along with tRNA(Ala), serves as a bridge to cooperatively bring together the editing and aminoacylation centers thus stimulating deacylation of misacylated tRNAs.</text>
</comment>
<evidence type="ECO:0000256" key="11">
    <source>
        <dbReference type="ARBA" id="ARBA00048300"/>
    </source>
</evidence>
<evidence type="ECO:0000256" key="4">
    <source>
        <dbReference type="ARBA" id="ARBA00022723"/>
    </source>
</evidence>
<dbReference type="SUPFAM" id="SSF55681">
    <property type="entry name" value="Class II aaRS and biotin synthetases"/>
    <property type="match status" value="1"/>
</dbReference>
<keyword evidence="8 12" id="KW-0694">RNA-binding</keyword>
<evidence type="ECO:0000256" key="9">
    <source>
        <dbReference type="ARBA" id="ARBA00022917"/>
    </source>
</evidence>
<dbReference type="Gene3D" id="3.30.930.10">
    <property type="entry name" value="Bira Bifunctional Protein, Domain 2"/>
    <property type="match status" value="1"/>
</dbReference>
<dbReference type="FunFam" id="3.10.310.40:FF:000001">
    <property type="entry name" value="Alanine--tRNA ligase"/>
    <property type="match status" value="1"/>
</dbReference>
<feature type="binding site" evidence="12">
    <location>
        <position position="721"/>
    </location>
    <ligand>
        <name>Zn(2+)</name>
        <dbReference type="ChEBI" id="CHEBI:29105"/>
    </ligand>
</feature>
<dbReference type="GO" id="GO:0000049">
    <property type="term" value="F:tRNA binding"/>
    <property type="evidence" value="ECO:0007669"/>
    <property type="project" value="UniProtKB-KW"/>
</dbReference>
<name>A0A7S4DVX8_9EUKA</name>
<keyword evidence="12" id="KW-0963">Cytoplasm</keyword>
<dbReference type="Gene3D" id="3.30.980.10">
    <property type="entry name" value="Threonyl-trna Synthetase, Chain A, domain 2"/>
    <property type="match status" value="1"/>
</dbReference>
<proteinExistence type="inferred from homology"/>
<dbReference type="GO" id="GO:0004813">
    <property type="term" value="F:alanine-tRNA ligase activity"/>
    <property type="evidence" value="ECO:0007669"/>
    <property type="project" value="UniProtKB-UniRule"/>
</dbReference>
<keyword evidence="10 12" id="KW-0030">Aminoacyl-tRNA synthetase</keyword>
<dbReference type="GO" id="GO:0008270">
    <property type="term" value="F:zinc ion binding"/>
    <property type="evidence" value="ECO:0007669"/>
    <property type="project" value="UniProtKB-UniRule"/>
</dbReference>
<reference evidence="14" key="1">
    <citation type="submission" date="2021-01" db="EMBL/GenBank/DDBJ databases">
        <authorList>
            <person name="Corre E."/>
            <person name="Pelletier E."/>
            <person name="Niang G."/>
            <person name="Scheremetjew M."/>
            <person name="Finn R."/>
            <person name="Kale V."/>
            <person name="Holt S."/>
            <person name="Cochrane G."/>
            <person name="Meng A."/>
            <person name="Brown T."/>
            <person name="Cohen L."/>
        </authorList>
    </citation>
    <scope>NUCLEOTIDE SEQUENCE</scope>
    <source>
        <strain evidence="14">CCCM811</strain>
    </source>
</reference>
<dbReference type="GO" id="GO:0070143">
    <property type="term" value="P:mitochondrial alanyl-tRNA aminoacylation"/>
    <property type="evidence" value="ECO:0007669"/>
    <property type="project" value="UniProtKB-UniRule"/>
</dbReference>
<dbReference type="InterPro" id="IPR018165">
    <property type="entry name" value="Ala-tRNA-synth_IIc_core"/>
</dbReference>
<comment type="subunit">
    <text evidence="12">Monomer.</text>
</comment>
<dbReference type="PROSITE" id="PS50860">
    <property type="entry name" value="AA_TRNA_LIGASE_II_ALA"/>
    <property type="match status" value="1"/>
</dbReference>
<dbReference type="PANTHER" id="PTHR11777">
    <property type="entry name" value="ALANYL-TRNA SYNTHETASE"/>
    <property type="match status" value="1"/>
</dbReference>
<keyword evidence="9 12" id="KW-0648">Protein biosynthesis</keyword>
<feature type="domain" description="Alanyl-transfer RNA synthetases family profile" evidence="13">
    <location>
        <begin position="6"/>
        <end position="760"/>
    </location>
</feature>
<dbReference type="HAMAP" id="MF_00036_B">
    <property type="entry name" value="Ala_tRNA_synth_B"/>
    <property type="match status" value="1"/>
</dbReference>
<dbReference type="AlphaFoldDB" id="A0A7S4DVX8"/>
<dbReference type="InterPro" id="IPR002318">
    <property type="entry name" value="Ala-tRNA-lgiase_IIc"/>
</dbReference>
<dbReference type="Gene3D" id="3.10.310.40">
    <property type="match status" value="1"/>
</dbReference>
<evidence type="ECO:0000256" key="7">
    <source>
        <dbReference type="ARBA" id="ARBA00022840"/>
    </source>
</evidence>
<dbReference type="InterPro" id="IPR012947">
    <property type="entry name" value="tRNA_SAD"/>
</dbReference>
<dbReference type="GO" id="GO:0002161">
    <property type="term" value="F:aminoacyl-tRNA deacylase activity"/>
    <property type="evidence" value="ECO:0007669"/>
    <property type="project" value="TreeGrafter"/>
</dbReference>
<keyword evidence="7 12" id="KW-0067">ATP-binding</keyword>
<keyword evidence="4 12" id="KW-0479">Metal-binding</keyword>
<dbReference type="SMART" id="SM00863">
    <property type="entry name" value="tRNA_SAD"/>
    <property type="match status" value="1"/>
</dbReference>
<dbReference type="SUPFAM" id="SSF101353">
    <property type="entry name" value="Putative anticodon-binding domain of alanyl-tRNA synthetase (AlaRS)"/>
    <property type="match status" value="1"/>
</dbReference>
<evidence type="ECO:0000256" key="2">
    <source>
        <dbReference type="ARBA" id="ARBA00022555"/>
    </source>
</evidence>
<dbReference type="Pfam" id="PF07973">
    <property type="entry name" value="tRNA_SAD"/>
    <property type="match status" value="1"/>
</dbReference>
<dbReference type="SUPFAM" id="SSF55186">
    <property type="entry name" value="ThrRS/AlaRS common domain"/>
    <property type="match status" value="1"/>
</dbReference>
<organism evidence="14">
    <name type="scientific">Lotharella globosa</name>
    <dbReference type="NCBI Taxonomy" id="91324"/>
    <lineage>
        <taxon>Eukaryota</taxon>
        <taxon>Sar</taxon>
        <taxon>Rhizaria</taxon>
        <taxon>Cercozoa</taxon>
        <taxon>Chlorarachniophyceae</taxon>
        <taxon>Lotharella</taxon>
    </lineage>
</organism>
<evidence type="ECO:0000256" key="10">
    <source>
        <dbReference type="ARBA" id="ARBA00023146"/>
    </source>
</evidence>
<dbReference type="EMBL" id="HBIV01035053">
    <property type="protein sequence ID" value="CAE0673318.1"/>
    <property type="molecule type" value="Transcribed_RNA"/>
</dbReference>
<keyword evidence="3 12" id="KW-0436">Ligase</keyword>
<feature type="binding site" evidence="12">
    <location>
        <position position="717"/>
    </location>
    <ligand>
        <name>Zn(2+)</name>
        <dbReference type="ChEBI" id="CHEBI:29105"/>
    </ligand>
</feature>
<evidence type="ECO:0000256" key="6">
    <source>
        <dbReference type="ARBA" id="ARBA00022833"/>
    </source>
</evidence>
<dbReference type="PANTHER" id="PTHR11777:SF9">
    <property type="entry name" value="ALANINE--TRNA LIGASE, CYTOPLASMIC"/>
    <property type="match status" value="1"/>
</dbReference>
<feature type="binding site" evidence="12">
    <location>
        <position position="602"/>
    </location>
    <ligand>
        <name>Zn(2+)</name>
        <dbReference type="ChEBI" id="CHEBI:29105"/>
    </ligand>
</feature>
<evidence type="ECO:0000259" key="13">
    <source>
        <dbReference type="PROSITE" id="PS50860"/>
    </source>
</evidence>
<dbReference type="GO" id="GO:0005524">
    <property type="term" value="F:ATP binding"/>
    <property type="evidence" value="ECO:0007669"/>
    <property type="project" value="UniProtKB-UniRule"/>
</dbReference>
<keyword evidence="12" id="KW-0496">Mitochondrion</keyword>
<dbReference type="CDD" id="cd00673">
    <property type="entry name" value="AlaRS_core"/>
    <property type="match status" value="1"/>
</dbReference>
<dbReference type="InterPro" id="IPR018162">
    <property type="entry name" value="Ala-tRNA-ligase_IIc_anticod-bd"/>
</dbReference>
<dbReference type="NCBIfam" id="TIGR00344">
    <property type="entry name" value="alaS"/>
    <property type="match status" value="1"/>
</dbReference>
<dbReference type="InterPro" id="IPR018163">
    <property type="entry name" value="Thr/Ala-tRNA-synth_IIc_edit"/>
</dbReference>